<dbReference type="AlphaFoldDB" id="A0A9Q4PWG5"/>
<dbReference type="EMBL" id="JAKELO010000002">
    <property type="protein sequence ID" value="MDE4909055.1"/>
    <property type="molecule type" value="Genomic_DNA"/>
</dbReference>
<evidence type="ECO:0000256" key="2">
    <source>
        <dbReference type="RuleBase" id="RU003616"/>
    </source>
</evidence>
<evidence type="ECO:0000313" key="5">
    <source>
        <dbReference type="Proteomes" id="UP001143747"/>
    </source>
</evidence>
<accession>A0A9Q4PWG5</accession>
<gene>
    <name evidence="4" type="ORF">L0665_10585</name>
</gene>
<dbReference type="PROSITE" id="PS01031">
    <property type="entry name" value="SHSP"/>
    <property type="match status" value="1"/>
</dbReference>
<dbReference type="CDD" id="cd06464">
    <property type="entry name" value="ACD_sHsps-like"/>
    <property type="match status" value="1"/>
</dbReference>
<sequence>MIRRRRYPFSLLWNELDEMMAEWESRVQSTVAAGASLPSMVRPALKREFRVDVREDMDEVIVVADLPGIDKKDVVIRLINPMNLEMSVAGVTEPGDETESYEYFTRERLSGKMRRIVSLPVEVIDEEASAAFRNGVLEVRLRKAIPETGSVIPIN</sequence>
<organism evidence="4 5">
    <name type="scientific">Methanogenium marinum</name>
    <dbReference type="NCBI Taxonomy" id="348610"/>
    <lineage>
        <taxon>Archaea</taxon>
        <taxon>Methanobacteriati</taxon>
        <taxon>Methanobacteriota</taxon>
        <taxon>Stenosarchaea group</taxon>
        <taxon>Methanomicrobia</taxon>
        <taxon>Methanomicrobiales</taxon>
        <taxon>Methanomicrobiaceae</taxon>
        <taxon>Methanogenium</taxon>
    </lineage>
</organism>
<keyword evidence="5" id="KW-1185">Reference proteome</keyword>
<dbReference type="Proteomes" id="UP001143747">
    <property type="component" value="Unassembled WGS sequence"/>
</dbReference>
<feature type="domain" description="SHSP" evidence="3">
    <location>
        <begin position="40"/>
        <end position="155"/>
    </location>
</feature>
<dbReference type="InterPro" id="IPR008978">
    <property type="entry name" value="HSP20-like_chaperone"/>
</dbReference>
<protein>
    <submittedName>
        <fullName evidence="4">Hsp20/alpha crystallin family protein</fullName>
    </submittedName>
</protein>
<dbReference type="InterPro" id="IPR002068">
    <property type="entry name" value="A-crystallin/Hsp20_dom"/>
</dbReference>
<dbReference type="Pfam" id="PF00011">
    <property type="entry name" value="HSP20"/>
    <property type="match status" value="1"/>
</dbReference>
<dbReference type="PANTHER" id="PTHR11527">
    <property type="entry name" value="HEAT-SHOCK PROTEIN 20 FAMILY MEMBER"/>
    <property type="match status" value="1"/>
</dbReference>
<dbReference type="SUPFAM" id="SSF49764">
    <property type="entry name" value="HSP20-like chaperones"/>
    <property type="match status" value="1"/>
</dbReference>
<dbReference type="RefSeq" id="WP_274925661.1">
    <property type="nucleotide sequence ID" value="NZ_JAKELO010000002.1"/>
</dbReference>
<evidence type="ECO:0000259" key="3">
    <source>
        <dbReference type="PROSITE" id="PS01031"/>
    </source>
</evidence>
<dbReference type="InterPro" id="IPR031107">
    <property type="entry name" value="Small_HSP"/>
</dbReference>
<comment type="similarity">
    <text evidence="1 2">Belongs to the small heat shock protein (HSP20) family.</text>
</comment>
<name>A0A9Q4PWG5_9EURY</name>
<comment type="caution">
    <text evidence="4">The sequence shown here is derived from an EMBL/GenBank/DDBJ whole genome shotgun (WGS) entry which is preliminary data.</text>
</comment>
<evidence type="ECO:0000313" key="4">
    <source>
        <dbReference type="EMBL" id="MDE4909055.1"/>
    </source>
</evidence>
<reference evidence="4" key="1">
    <citation type="submission" date="2022-01" db="EMBL/GenBank/DDBJ databases">
        <title>Draft genome of Methanogenium marinum DSM 15558.</title>
        <authorList>
            <person name="Chen S.-C."/>
            <person name="You Y.-T."/>
        </authorList>
    </citation>
    <scope>NUCLEOTIDE SEQUENCE</scope>
    <source>
        <strain evidence="4">DSM 15558</strain>
    </source>
</reference>
<dbReference type="Gene3D" id="2.60.40.790">
    <property type="match status" value="1"/>
</dbReference>
<proteinExistence type="inferred from homology"/>
<evidence type="ECO:0000256" key="1">
    <source>
        <dbReference type="PROSITE-ProRule" id="PRU00285"/>
    </source>
</evidence>